<evidence type="ECO:0000313" key="1">
    <source>
        <dbReference type="EMBL" id="NHZ33958.1"/>
    </source>
</evidence>
<dbReference type="InterPro" id="IPR007711">
    <property type="entry name" value="HigB-1"/>
</dbReference>
<accession>A0ABX0LGJ6</accession>
<dbReference type="PANTHER" id="PTHR40266:SF2">
    <property type="entry name" value="TOXIN HIGB-1"/>
    <property type="match status" value="1"/>
</dbReference>
<dbReference type="EMBL" id="VUYU01000005">
    <property type="protein sequence ID" value="NHZ33958.1"/>
    <property type="molecule type" value="Genomic_DNA"/>
</dbReference>
<sequence length="104" mass="11808">MYRVAILDTINTMIKTFRHKGLQRFFETGSKAGIQAAHAARLRLQLGALDQAIRPEDLSAPSWDLHPLKGNLNGHWAVTVNGNWRMTFAFDGNDAILVDYRDYH</sequence>
<name>A0ABX0LGJ6_9BURK</name>
<dbReference type="Pfam" id="PF05015">
    <property type="entry name" value="HigB-like_toxin"/>
    <property type="match status" value="1"/>
</dbReference>
<keyword evidence="2" id="KW-1185">Reference proteome</keyword>
<dbReference type="InterPro" id="IPR035093">
    <property type="entry name" value="RelE/ParE_toxin_dom_sf"/>
</dbReference>
<evidence type="ECO:0000313" key="2">
    <source>
        <dbReference type="Proteomes" id="UP000785613"/>
    </source>
</evidence>
<protein>
    <submittedName>
        <fullName evidence="1">Peptidase</fullName>
    </submittedName>
</protein>
<comment type="caution">
    <text evidence="1">The sequence shown here is derived from an EMBL/GenBank/DDBJ whole genome shotgun (WGS) entry which is preliminary data.</text>
</comment>
<dbReference type="Gene3D" id="3.30.2310.20">
    <property type="entry name" value="RelE-like"/>
    <property type="match status" value="1"/>
</dbReference>
<proteinExistence type="predicted"/>
<reference evidence="1 2" key="1">
    <citation type="submission" date="2019-09" db="EMBL/GenBank/DDBJ databases">
        <title>Taxonomy of Antarctic Massilia spp.: description of Massilia rubra sp. nov., Massilia aquatica sp. nov., Massilia mucilaginosa sp. nov., Massilia frigida sp. nov. isolated from streams, lakes and regoliths.</title>
        <authorList>
            <person name="Holochova P."/>
            <person name="Sedlacek I."/>
            <person name="Kralova S."/>
            <person name="Maslanova I."/>
            <person name="Busse H.-J."/>
            <person name="Stankova E."/>
            <person name="Vrbovska V."/>
            <person name="Kovarovic V."/>
            <person name="Bartak M."/>
            <person name="Svec P."/>
            <person name="Pantucek R."/>
        </authorList>
    </citation>
    <scope>NUCLEOTIDE SEQUENCE [LARGE SCALE GENOMIC DNA]</scope>
    <source>
        <strain evidence="1 2">CCM 8692</strain>
    </source>
</reference>
<dbReference type="Proteomes" id="UP000785613">
    <property type="component" value="Unassembled WGS sequence"/>
</dbReference>
<dbReference type="PANTHER" id="PTHR40266">
    <property type="entry name" value="TOXIN HIGB-1"/>
    <property type="match status" value="1"/>
</dbReference>
<organism evidence="1 2">
    <name type="scientific">Massilia rubra</name>
    <dbReference type="NCBI Taxonomy" id="2607910"/>
    <lineage>
        <taxon>Bacteria</taxon>
        <taxon>Pseudomonadati</taxon>
        <taxon>Pseudomonadota</taxon>
        <taxon>Betaproteobacteria</taxon>
        <taxon>Burkholderiales</taxon>
        <taxon>Oxalobacteraceae</taxon>
        <taxon>Telluria group</taxon>
        <taxon>Massilia</taxon>
    </lineage>
</organism>
<dbReference type="SUPFAM" id="SSF143011">
    <property type="entry name" value="RelE-like"/>
    <property type="match status" value="1"/>
</dbReference>
<gene>
    <name evidence="1" type="ORF">F0185_10210</name>
</gene>